<dbReference type="GO" id="GO:0045087">
    <property type="term" value="P:innate immune response"/>
    <property type="evidence" value="ECO:0007669"/>
    <property type="project" value="InterPro"/>
</dbReference>
<dbReference type="Ensembl" id="ENSJJAT00000023079.1">
    <property type="protein sequence ID" value="ENSJJAP00000016566.1"/>
    <property type="gene ID" value="ENSJJAG00000018383.1"/>
</dbReference>
<evidence type="ECO:0000313" key="10">
    <source>
        <dbReference type="Proteomes" id="UP000694385"/>
    </source>
</evidence>
<organism evidence="9 10">
    <name type="scientific">Jaculus jaculus</name>
    <name type="common">Lesser Egyptian jerboa</name>
    <dbReference type="NCBI Taxonomy" id="51337"/>
    <lineage>
        <taxon>Eukaryota</taxon>
        <taxon>Metazoa</taxon>
        <taxon>Chordata</taxon>
        <taxon>Craniata</taxon>
        <taxon>Vertebrata</taxon>
        <taxon>Euteleostomi</taxon>
        <taxon>Mammalia</taxon>
        <taxon>Eutheria</taxon>
        <taxon>Euarchontoglires</taxon>
        <taxon>Glires</taxon>
        <taxon>Rodentia</taxon>
        <taxon>Myomorpha</taxon>
        <taxon>Dipodoidea</taxon>
        <taxon>Dipodidae</taxon>
        <taxon>Dipodinae</taxon>
        <taxon>Jaculus</taxon>
    </lineage>
</organism>
<comment type="similarity">
    <text evidence="2 6">Belongs to the beta-defensin family.</text>
</comment>
<feature type="domain" description="Beta-defensin" evidence="8">
    <location>
        <begin position="26"/>
        <end position="54"/>
    </location>
</feature>
<feature type="chain" id="PRO_5034540245" description="Beta-defensin" evidence="6">
    <location>
        <begin position="20"/>
        <end position="165"/>
    </location>
</feature>
<feature type="compositionally biased region" description="Low complexity" evidence="7">
    <location>
        <begin position="131"/>
        <end position="143"/>
    </location>
</feature>
<evidence type="ECO:0000256" key="1">
    <source>
        <dbReference type="ARBA" id="ARBA00004613"/>
    </source>
</evidence>
<gene>
    <name evidence="9" type="primary">Defb129</name>
</gene>
<evidence type="ECO:0000256" key="2">
    <source>
        <dbReference type="ARBA" id="ARBA00007371"/>
    </source>
</evidence>
<dbReference type="Proteomes" id="UP000694385">
    <property type="component" value="Unassembled WGS sequence"/>
</dbReference>
<dbReference type="InterPro" id="IPR025933">
    <property type="entry name" value="Beta_defensin_dom"/>
</dbReference>
<keyword evidence="5" id="KW-1015">Disulfide bond</keyword>
<proteinExistence type="inferred from homology"/>
<feature type="signal peptide" evidence="6">
    <location>
        <begin position="1"/>
        <end position="19"/>
    </location>
</feature>
<evidence type="ECO:0000256" key="3">
    <source>
        <dbReference type="ARBA" id="ARBA00022525"/>
    </source>
</evidence>
<evidence type="ECO:0000259" key="8">
    <source>
        <dbReference type="Pfam" id="PF13841"/>
    </source>
</evidence>
<comment type="subcellular location">
    <subcellularLocation>
        <location evidence="1 6">Secreted</location>
    </subcellularLocation>
</comment>
<feature type="compositionally biased region" description="Polar residues" evidence="7">
    <location>
        <begin position="144"/>
        <end position="157"/>
    </location>
</feature>
<dbReference type="AlphaFoldDB" id="A0A8C5KZT1"/>
<dbReference type="OMA" id="RRCLMGF"/>
<name>A0A8C5KZT1_JACJA</name>
<keyword evidence="6" id="KW-0211">Defensin</keyword>
<comment type="function">
    <text evidence="6">Has antibacterial activity.</text>
</comment>
<dbReference type="OrthoDB" id="9607806at2759"/>
<dbReference type="GeneID" id="101596561"/>
<dbReference type="Pfam" id="PF13841">
    <property type="entry name" value="Defensin_beta_2"/>
    <property type="match status" value="1"/>
</dbReference>
<dbReference type="GO" id="GO:0005576">
    <property type="term" value="C:extracellular region"/>
    <property type="evidence" value="ECO:0007669"/>
    <property type="project" value="UniProtKB-SubCell"/>
</dbReference>
<keyword evidence="4 6" id="KW-0732">Signal</keyword>
<evidence type="ECO:0000256" key="4">
    <source>
        <dbReference type="ARBA" id="ARBA00022729"/>
    </source>
</evidence>
<keyword evidence="6" id="KW-0044">Antibiotic</keyword>
<evidence type="ECO:0000256" key="7">
    <source>
        <dbReference type="SAM" id="MobiDB-lite"/>
    </source>
</evidence>
<keyword evidence="10" id="KW-1185">Reference proteome</keyword>
<protein>
    <recommendedName>
        <fullName evidence="6">Beta-defensin</fullName>
    </recommendedName>
</protein>
<evidence type="ECO:0000256" key="6">
    <source>
        <dbReference type="RuleBase" id="RU231113"/>
    </source>
</evidence>
<reference evidence="9" key="2">
    <citation type="submission" date="2025-09" db="UniProtKB">
        <authorList>
            <consortium name="Ensembl"/>
        </authorList>
    </citation>
    <scope>IDENTIFICATION</scope>
</reference>
<dbReference type="GeneTree" id="ENSGT00390000008616"/>
<feature type="region of interest" description="Disordered" evidence="7">
    <location>
        <begin position="131"/>
        <end position="165"/>
    </location>
</feature>
<dbReference type="GO" id="GO:0042742">
    <property type="term" value="P:defense response to bacterium"/>
    <property type="evidence" value="ECO:0007669"/>
    <property type="project" value="UniProtKB-UniRule"/>
</dbReference>
<evidence type="ECO:0000256" key="5">
    <source>
        <dbReference type="ARBA" id="ARBA00023157"/>
    </source>
</evidence>
<evidence type="ECO:0000313" key="9">
    <source>
        <dbReference type="Ensembl" id="ENSJJAP00000016566.1"/>
    </source>
</evidence>
<dbReference type="CTD" id="140881"/>
<accession>A0A8C5KZT1</accession>
<sequence length="165" mass="18726">MKLLFPIFASLVLQYQVNSEFLRLRKCLFDFGKCRDSCHKDEREIHTCKNKKCCLGPKVIQLIKSYLRNEIPHIPDEDIIEMLRMERNPTFVTQRNYMFTVLSKTKSASPSPNINSGIVLNASPVKLVTISTSTPSHSVHTSTKSNIKPNRHSANTLPQPPHGPP</sequence>
<keyword evidence="3 6" id="KW-0964">Secreted</keyword>
<reference evidence="9" key="1">
    <citation type="submission" date="2025-08" db="UniProtKB">
        <authorList>
            <consortium name="Ensembl"/>
        </authorList>
    </citation>
    <scope>IDENTIFICATION</scope>
</reference>
<keyword evidence="6" id="KW-0929">Antimicrobial</keyword>